<evidence type="ECO:0000313" key="2">
    <source>
        <dbReference type="WBParaSite" id="ALUE_0002195901-mRNA-1"/>
    </source>
</evidence>
<evidence type="ECO:0000313" key="1">
    <source>
        <dbReference type="Proteomes" id="UP000036681"/>
    </source>
</evidence>
<dbReference type="Proteomes" id="UP000036681">
    <property type="component" value="Unplaced"/>
</dbReference>
<organism evidence="1 2">
    <name type="scientific">Ascaris lumbricoides</name>
    <name type="common">Giant roundworm</name>
    <dbReference type="NCBI Taxonomy" id="6252"/>
    <lineage>
        <taxon>Eukaryota</taxon>
        <taxon>Metazoa</taxon>
        <taxon>Ecdysozoa</taxon>
        <taxon>Nematoda</taxon>
        <taxon>Chromadorea</taxon>
        <taxon>Rhabditida</taxon>
        <taxon>Spirurina</taxon>
        <taxon>Ascaridomorpha</taxon>
        <taxon>Ascaridoidea</taxon>
        <taxon>Ascarididae</taxon>
        <taxon>Ascaris</taxon>
    </lineage>
</organism>
<dbReference type="WBParaSite" id="ALUE_0002195901-mRNA-1">
    <property type="protein sequence ID" value="ALUE_0002195901-mRNA-1"/>
    <property type="gene ID" value="ALUE_0002195901"/>
</dbReference>
<accession>A0A0M3IT81</accession>
<dbReference type="AlphaFoldDB" id="A0A0M3IT81"/>
<reference evidence="2" key="1">
    <citation type="submission" date="2017-02" db="UniProtKB">
        <authorList>
            <consortium name="WormBaseParasite"/>
        </authorList>
    </citation>
    <scope>IDENTIFICATION</scope>
</reference>
<keyword evidence="1" id="KW-1185">Reference proteome</keyword>
<protein>
    <submittedName>
        <fullName evidence="2">Transcriptional regulator</fullName>
    </submittedName>
</protein>
<name>A0A0M3IT81_ASCLU</name>
<proteinExistence type="predicted"/>
<sequence>MQRNFIIFFCQYAQRVSMKNFVFSSNAVIFSSNTKR</sequence>